<evidence type="ECO:0000313" key="1">
    <source>
        <dbReference type="EMBL" id="EEF32686.1"/>
    </source>
</evidence>
<gene>
    <name evidence="1" type="ORF">RCOM_0714630</name>
</gene>
<name>B9SUQ1_RICCO</name>
<dbReference type="AlphaFoldDB" id="B9SUQ1"/>
<proteinExistence type="predicted"/>
<dbReference type="Proteomes" id="UP000008311">
    <property type="component" value="Unassembled WGS sequence"/>
</dbReference>
<keyword evidence="2" id="KW-1185">Reference proteome</keyword>
<sequence>MDEEFEDSLSLCDLPLHQETETNTFPDQELPNCPSNQDLFEFSLTPNSKIDPTLHNVIFCGKNMSCKMEEPTNALYDEGNSLFPSNSTQLLSKSCRSNSFHMQTLKPSPPTRLTRSFRYQSGNSRKHKFMIGLARIPPEMELSDIRKRQRRQAPISMFPAKVPSDETPVATSNEGDRKVNQCLLKPLKCRSYLKRGLSKVHLGCMQLK</sequence>
<dbReference type="OMA" id="HELFEFP"/>
<dbReference type="PANTHER" id="PTHR34130">
    <property type="entry name" value="OS08G0243800 PROTEIN"/>
    <property type="match status" value="1"/>
</dbReference>
<dbReference type="PANTHER" id="PTHR34130:SF8">
    <property type="entry name" value="TRANSMEMBRANE PROTEIN"/>
    <property type="match status" value="1"/>
</dbReference>
<organism evidence="1 2">
    <name type="scientific">Ricinus communis</name>
    <name type="common">Castor bean</name>
    <dbReference type="NCBI Taxonomy" id="3988"/>
    <lineage>
        <taxon>Eukaryota</taxon>
        <taxon>Viridiplantae</taxon>
        <taxon>Streptophyta</taxon>
        <taxon>Embryophyta</taxon>
        <taxon>Tracheophyta</taxon>
        <taxon>Spermatophyta</taxon>
        <taxon>Magnoliopsida</taxon>
        <taxon>eudicotyledons</taxon>
        <taxon>Gunneridae</taxon>
        <taxon>Pentapetalae</taxon>
        <taxon>rosids</taxon>
        <taxon>fabids</taxon>
        <taxon>Malpighiales</taxon>
        <taxon>Euphorbiaceae</taxon>
        <taxon>Acalyphoideae</taxon>
        <taxon>Acalypheae</taxon>
        <taxon>Ricinus</taxon>
    </lineage>
</organism>
<accession>B9SUQ1</accession>
<dbReference type="InParanoid" id="B9SUQ1"/>
<evidence type="ECO:0000313" key="2">
    <source>
        <dbReference type="Proteomes" id="UP000008311"/>
    </source>
</evidence>
<protein>
    <submittedName>
        <fullName evidence="1">Uncharacterized protein</fullName>
    </submittedName>
</protein>
<dbReference type="EMBL" id="EQ974150">
    <property type="protein sequence ID" value="EEF32686.1"/>
    <property type="molecule type" value="Genomic_DNA"/>
</dbReference>
<dbReference type="OrthoDB" id="840976at2759"/>
<dbReference type="eggNOG" id="ENOG502SAEV">
    <property type="taxonomic scope" value="Eukaryota"/>
</dbReference>
<reference evidence="2" key="1">
    <citation type="journal article" date="2010" name="Nat. Biotechnol.">
        <title>Draft genome sequence of the oilseed species Ricinus communis.</title>
        <authorList>
            <person name="Chan A.P."/>
            <person name="Crabtree J."/>
            <person name="Zhao Q."/>
            <person name="Lorenzi H."/>
            <person name="Orvis J."/>
            <person name="Puiu D."/>
            <person name="Melake-Berhan A."/>
            <person name="Jones K.M."/>
            <person name="Redman J."/>
            <person name="Chen G."/>
            <person name="Cahoon E.B."/>
            <person name="Gedil M."/>
            <person name="Stanke M."/>
            <person name="Haas B.J."/>
            <person name="Wortman J.R."/>
            <person name="Fraser-Liggett C.M."/>
            <person name="Ravel J."/>
            <person name="Rabinowicz P.D."/>
        </authorList>
    </citation>
    <scope>NUCLEOTIDE SEQUENCE [LARGE SCALE GENOMIC DNA]</scope>
    <source>
        <strain evidence="2">cv. Hale</strain>
    </source>
</reference>